<feature type="transmembrane region" description="Helical" evidence="1">
    <location>
        <begin position="107"/>
        <end position="130"/>
    </location>
</feature>
<dbReference type="Proteomes" id="UP000317909">
    <property type="component" value="Chromosome"/>
</dbReference>
<dbReference type="RefSeq" id="WP_145433285.1">
    <property type="nucleotide sequence ID" value="NZ_CP036339.1"/>
</dbReference>
<keyword evidence="1" id="KW-0472">Membrane</keyword>
<sequence length="154" mass="16987">MHFSLRTLLVATTAVAIYVGGSLGMLRTLNVWQGGGALRPISFLFFSDLPLFVLWVFAAVWGYERRQRPGMNALLGGLGLTACWRFASPILQTIILRPSGASWEGAFSAWVIFNALIHTTIWALLLYAFVKASESRPAPVSPWEEPSPGDPHDR</sequence>
<evidence type="ECO:0000313" key="3">
    <source>
        <dbReference type="Proteomes" id="UP000317909"/>
    </source>
</evidence>
<gene>
    <name evidence="2" type="ORF">I41_29120</name>
</gene>
<reference evidence="2 3" key="1">
    <citation type="submission" date="2019-02" db="EMBL/GenBank/DDBJ databases">
        <title>Deep-cultivation of Planctomycetes and their phenomic and genomic characterization uncovers novel biology.</title>
        <authorList>
            <person name="Wiegand S."/>
            <person name="Jogler M."/>
            <person name="Boedeker C."/>
            <person name="Pinto D."/>
            <person name="Vollmers J."/>
            <person name="Rivas-Marin E."/>
            <person name="Kohn T."/>
            <person name="Peeters S.H."/>
            <person name="Heuer A."/>
            <person name="Rast P."/>
            <person name="Oberbeckmann S."/>
            <person name="Bunk B."/>
            <person name="Jeske O."/>
            <person name="Meyerdierks A."/>
            <person name="Storesund J.E."/>
            <person name="Kallscheuer N."/>
            <person name="Luecker S."/>
            <person name="Lage O.M."/>
            <person name="Pohl T."/>
            <person name="Merkel B.J."/>
            <person name="Hornburger P."/>
            <person name="Mueller R.-W."/>
            <person name="Bruemmer F."/>
            <person name="Labrenz M."/>
            <person name="Spormann A.M."/>
            <person name="Op den Camp H."/>
            <person name="Overmann J."/>
            <person name="Amann R."/>
            <person name="Jetten M.S.M."/>
            <person name="Mascher T."/>
            <person name="Medema M.H."/>
            <person name="Devos D.P."/>
            <person name="Kaster A.-K."/>
            <person name="Ovreas L."/>
            <person name="Rohde M."/>
            <person name="Galperin M.Y."/>
            <person name="Jogler C."/>
        </authorList>
    </citation>
    <scope>NUCLEOTIDE SEQUENCE [LARGE SCALE GENOMIC DNA]</scope>
    <source>
        <strain evidence="2 3">I41</strain>
    </source>
</reference>
<keyword evidence="1" id="KW-1133">Transmembrane helix</keyword>
<dbReference type="AlphaFoldDB" id="A0A517TZC5"/>
<dbReference type="KEGG" id="llh:I41_29120"/>
<feature type="transmembrane region" description="Helical" evidence="1">
    <location>
        <begin position="73"/>
        <end position="95"/>
    </location>
</feature>
<accession>A0A517TZC5</accession>
<protein>
    <submittedName>
        <fullName evidence="2">Uncharacterized protein</fullName>
    </submittedName>
</protein>
<name>A0A517TZC5_9BACT</name>
<dbReference type="EMBL" id="CP036339">
    <property type="protein sequence ID" value="QDT73721.1"/>
    <property type="molecule type" value="Genomic_DNA"/>
</dbReference>
<evidence type="ECO:0000313" key="2">
    <source>
        <dbReference type="EMBL" id="QDT73721.1"/>
    </source>
</evidence>
<organism evidence="2 3">
    <name type="scientific">Lacipirellula limnantheis</name>
    <dbReference type="NCBI Taxonomy" id="2528024"/>
    <lineage>
        <taxon>Bacteria</taxon>
        <taxon>Pseudomonadati</taxon>
        <taxon>Planctomycetota</taxon>
        <taxon>Planctomycetia</taxon>
        <taxon>Pirellulales</taxon>
        <taxon>Lacipirellulaceae</taxon>
        <taxon>Lacipirellula</taxon>
    </lineage>
</organism>
<evidence type="ECO:0000256" key="1">
    <source>
        <dbReference type="SAM" id="Phobius"/>
    </source>
</evidence>
<keyword evidence="3" id="KW-1185">Reference proteome</keyword>
<proteinExistence type="predicted"/>
<feature type="transmembrane region" description="Helical" evidence="1">
    <location>
        <begin position="7"/>
        <end position="29"/>
    </location>
</feature>
<feature type="transmembrane region" description="Helical" evidence="1">
    <location>
        <begin position="41"/>
        <end position="61"/>
    </location>
</feature>
<keyword evidence="1" id="KW-0812">Transmembrane</keyword>